<keyword evidence="2" id="KW-1185">Reference proteome</keyword>
<gene>
    <name evidence="1" type="ORF">THRCLA_07453</name>
</gene>
<dbReference type="SUPFAM" id="SSF48452">
    <property type="entry name" value="TPR-like"/>
    <property type="match status" value="1"/>
</dbReference>
<comment type="caution">
    <text evidence="1">The sequence shown here is derived from an EMBL/GenBank/DDBJ whole genome shotgun (WGS) entry which is preliminary data.</text>
</comment>
<proteinExistence type="predicted"/>
<dbReference type="EMBL" id="JNBS01002005">
    <property type="protein sequence ID" value="OQR95932.1"/>
    <property type="molecule type" value="Genomic_DNA"/>
</dbReference>
<dbReference type="AlphaFoldDB" id="A0A1V9ZD82"/>
<name>A0A1V9ZD82_9STRA</name>
<accession>A0A1V9ZD82</accession>
<reference evidence="1 2" key="1">
    <citation type="journal article" date="2014" name="Genome Biol. Evol.">
        <title>The secreted proteins of Achlya hypogyna and Thraustotheca clavata identify the ancestral oomycete secretome and reveal gene acquisitions by horizontal gene transfer.</title>
        <authorList>
            <person name="Misner I."/>
            <person name="Blouin N."/>
            <person name="Leonard G."/>
            <person name="Richards T.A."/>
            <person name="Lane C.E."/>
        </authorList>
    </citation>
    <scope>NUCLEOTIDE SEQUENCE [LARGE SCALE GENOMIC DNA]</scope>
    <source>
        <strain evidence="1 2">ATCC 34112</strain>
    </source>
</reference>
<dbReference type="OrthoDB" id="79378at2759"/>
<sequence length="346" mass="40101">MYTVRVSVIPHHQWQLDQFSIIQVHAYHPVSLEPIALPQAHLHQLHRYHDIGELLLESHPAAARSLFQLCYFTSRVWCNDLHTIEYQSCVGECLRVLQLLSDAKVWLWDAYNTMSVILDPVNDTLRNCMLSLGMISIVTQELPQARALLERVALLDELDEGPHALVTLETLLHVATVYRFEGKYNLALETVQMVVDTLVNIRWEPDWCELLCWTALGTLYVNIGDTTLGYIFLEKAFLWRLEHNGPSSNQTWGVFTKWFWLVMYANYWTHEKAKFISWSKQIPRDMEDWPGKNCVVCYDPILGSAYSKVDDPQYTYLYCKKCVDMEGNTNCFVACPSIRDCAKQND</sequence>
<protein>
    <submittedName>
        <fullName evidence="1">Uncharacterized protein</fullName>
    </submittedName>
</protein>
<evidence type="ECO:0000313" key="1">
    <source>
        <dbReference type="EMBL" id="OQR95932.1"/>
    </source>
</evidence>
<evidence type="ECO:0000313" key="2">
    <source>
        <dbReference type="Proteomes" id="UP000243217"/>
    </source>
</evidence>
<dbReference type="Gene3D" id="1.25.40.10">
    <property type="entry name" value="Tetratricopeptide repeat domain"/>
    <property type="match status" value="1"/>
</dbReference>
<dbReference type="Proteomes" id="UP000243217">
    <property type="component" value="Unassembled WGS sequence"/>
</dbReference>
<dbReference type="InterPro" id="IPR011990">
    <property type="entry name" value="TPR-like_helical_dom_sf"/>
</dbReference>
<organism evidence="1 2">
    <name type="scientific">Thraustotheca clavata</name>
    <dbReference type="NCBI Taxonomy" id="74557"/>
    <lineage>
        <taxon>Eukaryota</taxon>
        <taxon>Sar</taxon>
        <taxon>Stramenopiles</taxon>
        <taxon>Oomycota</taxon>
        <taxon>Saprolegniomycetes</taxon>
        <taxon>Saprolegniales</taxon>
        <taxon>Achlyaceae</taxon>
        <taxon>Thraustotheca</taxon>
    </lineage>
</organism>